<dbReference type="RefSeq" id="WP_164430612.1">
    <property type="nucleotide sequence ID" value="NZ_JAAIKT010000032.1"/>
</dbReference>
<feature type="domain" description="ABM" evidence="1">
    <location>
        <begin position="3"/>
        <end position="91"/>
    </location>
</feature>
<gene>
    <name evidence="2" type="ORF">G4H13_24970</name>
</gene>
<name>A0A6G4ALG2_9ACTN</name>
<dbReference type="InterPro" id="IPR007138">
    <property type="entry name" value="ABM_dom"/>
</dbReference>
<dbReference type="SUPFAM" id="SSF54909">
    <property type="entry name" value="Dimeric alpha+beta barrel"/>
    <property type="match status" value="1"/>
</dbReference>
<reference evidence="2" key="1">
    <citation type="submission" date="2020-02" db="EMBL/GenBank/DDBJ databases">
        <title>A new Streptomyces sp. for controlling soil-borne diseases.</title>
        <authorList>
            <person name="Li X."/>
            <person name="Tian Y."/>
            <person name="Gao K."/>
        </authorList>
    </citation>
    <scope>NUCLEOTIDE SEQUENCE [LARGE SCALE GENOMIC DNA]</scope>
    <source>
        <strain evidence="2">0250</strain>
    </source>
</reference>
<accession>A0A6G4ALG2</accession>
<organism evidence="2 3">
    <name type="scientific">Streptomyces rhizosphaericus</name>
    <dbReference type="NCBI Taxonomy" id="114699"/>
    <lineage>
        <taxon>Bacteria</taxon>
        <taxon>Bacillati</taxon>
        <taxon>Actinomycetota</taxon>
        <taxon>Actinomycetes</taxon>
        <taxon>Kitasatosporales</taxon>
        <taxon>Streptomycetaceae</taxon>
        <taxon>Streptomyces</taxon>
        <taxon>Streptomyces violaceusniger group</taxon>
    </lineage>
</organism>
<proteinExistence type="predicted"/>
<dbReference type="EMBL" id="JAAIKT010000032">
    <property type="protein sequence ID" value="NEW73529.1"/>
    <property type="molecule type" value="Genomic_DNA"/>
</dbReference>
<comment type="caution">
    <text evidence="2">The sequence shown here is derived from an EMBL/GenBank/DDBJ whole genome shotgun (WGS) entry which is preliminary data.</text>
</comment>
<dbReference type="PROSITE" id="PS51725">
    <property type="entry name" value="ABM"/>
    <property type="match status" value="1"/>
</dbReference>
<dbReference type="Pfam" id="PF03992">
    <property type="entry name" value="ABM"/>
    <property type="match status" value="1"/>
</dbReference>
<evidence type="ECO:0000313" key="3">
    <source>
        <dbReference type="Proteomes" id="UP000476310"/>
    </source>
</evidence>
<sequence>MSFGFVAFHYPAPEHREEFVAECHRVAEAMRRQPGFVSVWVWVTPDGVAVVTTGAFESEDAFRATAGLAREMGATPDGLSDLEVRPREVHFLVSR</sequence>
<dbReference type="Proteomes" id="UP000476310">
    <property type="component" value="Unassembled WGS sequence"/>
</dbReference>
<dbReference type="AlphaFoldDB" id="A0A6G4ALG2"/>
<evidence type="ECO:0000259" key="1">
    <source>
        <dbReference type="PROSITE" id="PS51725"/>
    </source>
</evidence>
<evidence type="ECO:0000313" key="2">
    <source>
        <dbReference type="EMBL" id="NEW73529.1"/>
    </source>
</evidence>
<keyword evidence="3" id="KW-1185">Reference proteome</keyword>
<dbReference type="InterPro" id="IPR011008">
    <property type="entry name" value="Dimeric_a/b-barrel"/>
</dbReference>
<dbReference type="Gene3D" id="3.30.70.100">
    <property type="match status" value="1"/>
</dbReference>
<protein>
    <recommendedName>
        <fullName evidence="1">ABM domain-containing protein</fullName>
    </recommendedName>
</protein>